<feature type="compositionally biased region" description="Basic and acidic residues" evidence="1">
    <location>
        <begin position="123"/>
        <end position="144"/>
    </location>
</feature>
<accession>A0A0N9MTZ9</accession>
<evidence type="ECO:0000313" key="3">
    <source>
        <dbReference type="EMBL" id="ALG86065.1"/>
    </source>
</evidence>
<evidence type="ECO:0000313" key="4">
    <source>
        <dbReference type="Proteomes" id="UP000063789"/>
    </source>
</evidence>
<reference evidence="4" key="1">
    <citation type="submission" date="2015-06" db="EMBL/GenBank/DDBJ databases">
        <title>Complete genome sequence and metabolic analysis of phthalate degradation pathway in Gordonia sp. QH-11.</title>
        <authorList>
            <person name="Jin D."/>
            <person name="Kong X."/>
            <person name="Bai Z."/>
        </authorList>
    </citation>
    <scope>NUCLEOTIDE SEQUENCE [LARGE SCALE GENOMIC DNA]</scope>
    <source>
        <strain evidence="4">QH-11</strain>
    </source>
</reference>
<gene>
    <name evidence="3" type="ORF">ACH46_18120</name>
</gene>
<keyword evidence="4" id="KW-1185">Reference proteome</keyword>
<organism evidence="3 4">
    <name type="scientific">Gordonia phthalatica</name>
    <dbReference type="NCBI Taxonomy" id="1136941"/>
    <lineage>
        <taxon>Bacteria</taxon>
        <taxon>Bacillati</taxon>
        <taxon>Actinomycetota</taxon>
        <taxon>Actinomycetes</taxon>
        <taxon>Mycobacteriales</taxon>
        <taxon>Gordoniaceae</taxon>
        <taxon>Gordonia</taxon>
    </lineage>
</organism>
<reference evidence="3 4" key="2">
    <citation type="journal article" date="2017" name="Int. J. Syst. Evol. Microbiol.">
        <title>Gordonia phthalatica sp. nov., a di-n-butyl phthalate-degrading bacterium isolated from activated sludge.</title>
        <authorList>
            <person name="Jin D."/>
            <person name="Kong X."/>
            <person name="Jia M."/>
            <person name="Yu X."/>
            <person name="Wang X."/>
            <person name="Zhuang X."/>
            <person name="Deng Y."/>
            <person name="Bai Z."/>
        </authorList>
    </citation>
    <scope>NUCLEOTIDE SEQUENCE [LARGE SCALE GENOMIC DNA]</scope>
    <source>
        <strain evidence="3 4">QH-11</strain>
    </source>
</reference>
<proteinExistence type="predicted"/>
<evidence type="ECO:0000256" key="1">
    <source>
        <dbReference type="SAM" id="MobiDB-lite"/>
    </source>
</evidence>
<sequence length="209" mass="21583">MKRLAKFATVAAASAAVATVGLVAVPGDAAAGTVAAYTQPSSGAVSITSGNNEINVMVINRTDADKCTVTATRKDGKTGTKTLTRTVSLNVLNQHTGIANFGGMLNNTTYTVSGTCVGPKPAPAEEKKDDSKTDGTKTDTVKNDAAETTETVTTNLLGGTNKVAVKVDNSVVPKYDQCLQIVKGTAWELGLRGSPLQFVMGVATQFCPR</sequence>
<dbReference type="RefSeq" id="WP_062394166.1">
    <property type="nucleotide sequence ID" value="NZ_CP011853.1"/>
</dbReference>
<dbReference type="OrthoDB" id="4373763at2"/>
<dbReference type="EMBL" id="CP011853">
    <property type="protein sequence ID" value="ALG86065.1"/>
    <property type="molecule type" value="Genomic_DNA"/>
</dbReference>
<dbReference type="PATRIC" id="fig|1136941.3.peg.3705"/>
<evidence type="ECO:0008006" key="5">
    <source>
        <dbReference type="Google" id="ProtNLM"/>
    </source>
</evidence>
<dbReference type="Proteomes" id="UP000063789">
    <property type="component" value="Chromosome"/>
</dbReference>
<dbReference type="AlphaFoldDB" id="A0A0N9MTZ9"/>
<feature type="chain" id="PRO_5039229212" description="DUF732 domain-containing protein" evidence="2">
    <location>
        <begin position="30"/>
        <end position="209"/>
    </location>
</feature>
<dbReference type="KEGG" id="goq:ACH46_18120"/>
<keyword evidence="2" id="KW-0732">Signal</keyword>
<evidence type="ECO:0000256" key="2">
    <source>
        <dbReference type="SAM" id="SignalP"/>
    </source>
</evidence>
<dbReference type="STRING" id="1136941.ACH46_18120"/>
<feature type="signal peptide" evidence="2">
    <location>
        <begin position="1"/>
        <end position="29"/>
    </location>
</feature>
<protein>
    <recommendedName>
        <fullName evidence="5">DUF732 domain-containing protein</fullName>
    </recommendedName>
</protein>
<name>A0A0N9MTZ9_9ACTN</name>
<feature type="region of interest" description="Disordered" evidence="1">
    <location>
        <begin position="117"/>
        <end position="144"/>
    </location>
</feature>